<dbReference type="InterPro" id="IPR006448">
    <property type="entry name" value="Phage_term_ssu_P27"/>
</dbReference>
<dbReference type="Proteomes" id="UP001500630">
    <property type="component" value="Unassembled WGS sequence"/>
</dbReference>
<feature type="compositionally biased region" description="Low complexity" evidence="1">
    <location>
        <begin position="27"/>
        <end position="40"/>
    </location>
</feature>
<name>A0ABP6WF95_9ACTN</name>
<proteinExistence type="predicted"/>
<evidence type="ECO:0008006" key="4">
    <source>
        <dbReference type="Google" id="ProtNLM"/>
    </source>
</evidence>
<feature type="region of interest" description="Disordered" evidence="1">
    <location>
        <begin position="1"/>
        <end position="45"/>
    </location>
</feature>
<evidence type="ECO:0000313" key="2">
    <source>
        <dbReference type="EMBL" id="GAA3550737.1"/>
    </source>
</evidence>
<dbReference type="RefSeq" id="WP_345562727.1">
    <property type="nucleotide sequence ID" value="NZ_BAABDQ010000006.1"/>
</dbReference>
<sequence length="182" mass="19706">MAGRGPAPKDPEERQRRNAPKTLELVGPGLESPAEAEGGPPAAPEYLLPATAERWASYWTSPVAKLVDAVSDLPALERLFWLYDDLERSRKAVAETGHVITGSKGQQVMNPLLRHMQTQAAETRQLEDRFGLSPRARLSLNLTLGQAAQSLADLNAPFLDSGGDDDDPRLDVVDAEVVDDVG</sequence>
<organism evidence="2 3">
    <name type="scientific">Nonomuraea rosea</name>
    <dbReference type="NCBI Taxonomy" id="638574"/>
    <lineage>
        <taxon>Bacteria</taxon>
        <taxon>Bacillati</taxon>
        <taxon>Actinomycetota</taxon>
        <taxon>Actinomycetes</taxon>
        <taxon>Streptosporangiales</taxon>
        <taxon>Streptosporangiaceae</taxon>
        <taxon>Nonomuraea</taxon>
    </lineage>
</organism>
<comment type="caution">
    <text evidence="2">The sequence shown here is derived from an EMBL/GenBank/DDBJ whole genome shotgun (WGS) entry which is preliminary data.</text>
</comment>
<gene>
    <name evidence="2" type="ORF">GCM10022419_033760</name>
</gene>
<reference evidence="3" key="1">
    <citation type="journal article" date="2019" name="Int. J. Syst. Evol. Microbiol.">
        <title>The Global Catalogue of Microorganisms (GCM) 10K type strain sequencing project: providing services to taxonomists for standard genome sequencing and annotation.</title>
        <authorList>
            <consortium name="The Broad Institute Genomics Platform"/>
            <consortium name="The Broad Institute Genome Sequencing Center for Infectious Disease"/>
            <person name="Wu L."/>
            <person name="Ma J."/>
        </authorList>
    </citation>
    <scope>NUCLEOTIDE SEQUENCE [LARGE SCALE GENOMIC DNA]</scope>
    <source>
        <strain evidence="3">JCM 17326</strain>
    </source>
</reference>
<evidence type="ECO:0000256" key="1">
    <source>
        <dbReference type="SAM" id="MobiDB-lite"/>
    </source>
</evidence>
<evidence type="ECO:0000313" key="3">
    <source>
        <dbReference type="Proteomes" id="UP001500630"/>
    </source>
</evidence>
<protein>
    <recommendedName>
        <fullName evidence="4">P27 family phage terminase small subunit</fullName>
    </recommendedName>
</protein>
<feature type="compositionally biased region" description="Basic and acidic residues" evidence="1">
    <location>
        <begin position="7"/>
        <end position="16"/>
    </location>
</feature>
<dbReference type="EMBL" id="BAABDQ010000006">
    <property type="protein sequence ID" value="GAA3550737.1"/>
    <property type="molecule type" value="Genomic_DNA"/>
</dbReference>
<accession>A0ABP6WF95</accession>
<keyword evidence="3" id="KW-1185">Reference proteome</keyword>
<dbReference type="Pfam" id="PF05119">
    <property type="entry name" value="Terminase_4"/>
    <property type="match status" value="1"/>
</dbReference>